<keyword evidence="17" id="KW-0675">Receptor</keyword>
<sequence length="816" mass="87422">MMKASTSTSRWVLGALLATTSLSAAHAQTLTPSPTGTPTIPSGTQDEAATPPVAGDQATTTPTAQSTGSTASPEVATDPSGTATGADIVVTGTRRAQRLQDVPVAITAVSGAAIAKAGYTTATDLQYLVPSLTFNNSQGAGFSIRGFGSQSFDYNLEKAVSVVLDDVVQGLPRSIGFNTFADVERVEVLEGPQGTLFGKNASAGVVFVVTRKPEIGIASVQGSARYGTDNETQIENTVNLPISETLAARISGTYQQRDGYLYNAFYRNEGGSYRDVSVRAKLLWKPTPDIEALTTAEFLDHRDEGYNIIENVRGLTAYATPPSATSQTNLDYATIFAQYGFAAGPNNQTYLANTDWYGSVRQKGISEVLTASLGEYTVTSITAYKHQRSGNFNDPDYTGTDFYTLNRNRLRASQFSQEVRLNSPKGGTFDYIIGAFLYRQDAHAFEAQAGKRNRTDLPSLTYVNPVGSASAYGSHQRSYALFGEGNLHLTSQLTFVGGLRLTHDRVSGDYAPTTDFPYSYIGTIPPAIAGRAKATDVTGKATLQYKPTDDIMGYATYSRGYKAPAIGTSRGVLRPVSQENVDSYEVGLKTQFLDRRLTLNLTGYIQTFRNFQATALTLQPSGDYLSLLTNAPKVEAKGVEISSAFRAAPDLTLSANASYNHSQYEGFLVGCYANQPVNAAAGPGCYRQGATLVNDASDTDVILAPRFTYNVGINYEPQLTETLKLFSSASFAHRSSTLSVAGDPGTRIPGYGLLNATIGVGGLDGKLRLSVYGRNLTDKLFIARLRPLPFGPTGSYLQTVAGEGRRTIGVRLDYSF</sequence>
<evidence type="ECO:0000256" key="2">
    <source>
        <dbReference type="ARBA" id="ARBA00022448"/>
    </source>
</evidence>
<organism evidence="17 18">
    <name type="scientific">Sphingomonas melonis</name>
    <dbReference type="NCBI Taxonomy" id="152682"/>
    <lineage>
        <taxon>Bacteria</taxon>
        <taxon>Pseudomonadati</taxon>
        <taxon>Pseudomonadota</taxon>
        <taxon>Alphaproteobacteria</taxon>
        <taxon>Sphingomonadales</taxon>
        <taxon>Sphingomonadaceae</taxon>
        <taxon>Sphingomonas</taxon>
    </lineage>
</organism>
<proteinExistence type="inferred from homology"/>
<dbReference type="AlphaFoldDB" id="A0A7Y9FKQ8"/>
<comment type="caution">
    <text evidence="17">The sequence shown here is derived from an EMBL/GenBank/DDBJ whole genome shotgun (WGS) entry which is preliminary data.</text>
</comment>
<dbReference type="Proteomes" id="UP000517753">
    <property type="component" value="Unassembled WGS sequence"/>
</dbReference>
<evidence type="ECO:0000256" key="13">
    <source>
        <dbReference type="SAM" id="MobiDB-lite"/>
    </source>
</evidence>
<dbReference type="EMBL" id="JACCBY010000001">
    <property type="protein sequence ID" value="NYD89125.1"/>
    <property type="molecule type" value="Genomic_DNA"/>
</dbReference>
<reference evidence="17 18" key="2">
    <citation type="submission" date="2020-08" db="EMBL/GenBank/DDBJ databases">
        <title>The Agave Microbiome: Exploring the role of microbial communities in plant adaptations to desert environments.</title>
        <authorList>
            <person name="Partida-Martinez L.P."/>
        </authorList>
    </citation>
    <scope>NUCLEOTIDE SEQUENCE [LARGE SCALE GENOMIC DNA]</scope>
    <source>
        <strain evidence="17 18">AS2.3</strain>
    </source>
</reference>
<dbReference type="PANTHER" id="PTHR32552">
    <property type="entry name" value="FERRICHROME IRON RECEPTOR-RELATED"/>
    <property type="match status" value="1"/>
</dbReference>
<comment type="subcellular location">
    <subcellularLocation>
        <location evidence="1 11">Cell outer membrane</location>
        <topology evidence="1 11">Multi-pass membrane protein</topology>
    </subcellularLocation>
</comment>
<dbReference type="Gene3D" id="2.40.170.20">
    <property type="entry name" value="TonB-dependent receptor, beta-barrel domain"/>
    <property type="match status" value="1"/>
</dbReference>
<dbReference type="Pfam" id="PF07715">
    <property type="entry name" value="Plug"/>
    <property type="match status" value="1"/>
</dbReference>
<evidence type="ECO:0000256" key="3">
    <source>
        <dbReference type="ARBA" id="ARBA00022452"/>
    </source>
</evidence>
<evidence type="ECO:0000256" key="10">
    <source>
        <dbReference type="ARBA" id="ARBA00023237"/>
    </source>
</evidence>
<feature type="signal peptide" evidence="14">
    <location>
        <begin position="1"/>
        <end position="27"/>
    </location>
</feature>
<dbReference type="InterPro" id="IPR036942">
    <property type="entry name" value="Beta-barrel_TonB_sf"/>
</dbReference>
<dbReference type="InterPro" id="IPR039426">
    <property type="entry name" value="TonB-dep_rcpt-like"/>
</dbReference>
<name>A0A7Y9FKQ8_9SPHN</name>
<feature type="domain" description="TonB-dependent receptor-like beta-barrel" evidence="15">
    <location>
        <begin position="326"/>
        <end position="776"/>
    </location>
</feature>
<feature type="chain" id="PRO_5031191835" evidence="14">
    <location>
        <begin position="28"/>
        <end position="816"/>
    </location>
</feature>
<keyword evidence="6" id="KW-0408">Iron</keyword>
<evidence type="ECO:0000256" key="12">
    <source>
        <dbReference type="RuleBase" id="RU003357"/>
    </source>
</evidence>
<evidence type="ECO:0000313" key="17">
    <source>
        <dbReference type="EMBL" id="NYD89125.1"/>
    </source>
</evidence>
<feature type="compositionally biased region" description="Low complexity" evidence="13">
    <location>
        <begin position="57"/>
        <end position="73"/>
    </location>
</feature>
<evidence type="ECO:0000256" key="1">
    <source>
        <dbReference type="ARBA" id="ARBA00004571"/>
    </source>
</evidence>
<dbReference type="PROSITE" id="PS52016">
    <property type="entry name" value="TONB_DEPENDENT_REC_3"/>
    <property type="match status" value="1"/>
</dbReference>
<keyword evidence="3 11" id="KW-1134">Transmembrane beta strand</keyword>
<dbReference type="RefSeq" id="WP_179507632.1">
    <property type="nucleotide sequence ID" value="NZ_JACCBY010000001.1"/>
</dbReference>
<dbReference type="InterPro" id="IPR000531">
    <property type="entry name" value="Beta-barrel_TonB"/>
</dbReference>
<evidence type="ECO:0000256" key="6">
    <source>
        <dbReference type="ARBA" id="ARBA00023004"/>
    </source>
</evidence>
<keyword evidence="10 11" id="KW-0998">Cell outer membrane</keyword>
<evidence type="ECO:0000313" key="18">
    <source>
        <dbReference type="Proteomes" id="UP000517753"/>
    </source>
</evidence>
<keyword evidence="9 11" id="KW-0472">Membrane</keyword>
<evidence type="ECO:0000256" key="4">
    <source>
        <dbReference type="ARBA" id="ARBA00022496"/>
    </source>
</evidence>
<feature type="domain" description="TonB-dependent receptor plug" evidence="16">
    <location>
        <begin position="99"/>
        <end position="205"/>
    </location>
</feature>
<evidence type="ECO:0000256" key="8">
    <source>
        <dbReference type="ARBA" id="ARBA00023077"/>
    </source>
</evidence>
<gene>
    <name evidence="17" type="ORF">HD841_000894</name>
</gene>
<keyword evidence="18" id="KW-1185">Reference proteome</keyword>
<dbReference type="InterPro" id="IPR012910">
    <property type="entry name" value="Plug_dom"/>
</dbReference>
<keyword evidence="2 11" id="KW-0813">Transport</keyword>
<dbReference type="PANTHER" id="PTHR32552:SF81">
    <property type="entry name" value="TONB-DEPENDENT OUTER MEMBRANE RECEPTOR"/>
    <property type="match status" value="1"/>
</dbReference>
<evidence type="ECO:0000259" key="16">
    <source>
        <dbReference type="Pfam" id="PF07715"/>
    </source>
</evidence>
<dbReference type="GO" id="GO:0009279">
    <property type="term" value="C:cell outer membrane"/>
    <property type="evidence" value="ECO:0007669"/>
    <property type="project" value="UniProtKB-SubCell"/>
</dbReference>
<keyword evidence="8 12" id="KW-0798">TonB box</keyword>
<evidence type="ECO:0000256" key="7">
    <source>
        <dbReference type="ARBA" id="ARBA00023065"/>
    </source>
</evidence>
<dbReference type="Pfam" id="PF00593">
    <property type="entry name" value="TonB_dep_Rec_b-barrel"/>
    <property type="match status" value="1"/>
</dbReference>
<evidence type="ECO:0000259" key="15">
    <source>
        <dbReference type="Pfam" id="PF00593"/>
    </source>
</evidence>
<evidence type="ECO:0000256" key="14">
    <source>
        <dbReference type="SAM" id="SignalP"/>
    </source>
</evidence>
<evidence type="ECO:0000256" key="11">
    <source>
        <dbReference type="PROSITE-ProRule" id="PRU01360"/>
    </source>
</evidence>
<keyword evidence="4" id="KW-0410">Iron transport</keyword>
<protein>
    <submittedName>
        <fullName evidence="17">Iron complex outermembrane receptor protein</fullName>
    </submittedName>
</protein>
<keyword evidence="7" id="KW-0406">Ion transport</keyword>
<feature type="region of interest" description="Disordered" evidence="13">
    <location>
        <begin position="28"/>
        <end position="85"/>
    </location>
</feature>
<accession>A0A7Y9FKQ8</accession>
<feature type="compositionally biased region" description="Low complexity" evidence="13">
    <location>
        <begin position="28"/>
        <end position="44"/>
    </location>
</feature>
<comment type="similarity">
    <text evidence="11 12">Belongs to the TonB-dependent receptor family.</text>
</comment>
<keyword evidence="14" id="KW-0732">Signal</keyword>
<dbReference type="GO" id="GO:0006826">
    <property type="term" value="P:iron ion transport"/>
    <property type="evidence" value="ECO:0007669"/>
    <property type="project" value="UniProtKB-KW"/>
</dbReference>
<evidence type="ECO:0000256" key="9">
    <source>
        <dbReference type="ARBA" id="ARBA00023136"/>
    </source>
</evidence>
<reference evidence="17 18" key="1">
    <citation type="submission" date="2020-07" db="EMBL/GenBank/DDBJ databases">
        <authorList>
            <person name="Partida-Martinez L."/>
            <person name="Huntemann M."/>
            <person name="Clum A."/>
            <person name="Wang J."/>
            <person name="Palaniappan K."/>
            <person name="Ritter S."/>
            <person name="Chen I.-M."/>
            <person name="Stamatis D."/>
            <person name="Reddy T."/>
            <person name="O'Malley R."/>
            <person name="Daum C."/>
            <person name="Shapiro N."/>
            <person name="Ivanova N."/>
            <person name="Kyrpides N."/>
            <person name="Woyke T."/>
        </authorList>
    </citation>
    <scope>NUCLEOTIDE SEQUENCE [LARGE SCALE GENOMIC DNA]</scope>
    <source>
        <strain evidence="17 18">AS2.3</strain>
    </source>
</reference>
<keyword evidence="5 11" id="KW-0812">Transmembrane</keyword>
<evidence type="ECO:0000256" key="5">
    <source>
        <dbReference type="ARBA" id="ARBA00022692"/>
    </source>
</evidence>
<dbReference type="SUPFAM" id="SSF56935">
    <property type="entry name" value="Porins"/>
    <property type="match status" value="1"/>
</dbReference>